<dbReference type="KEGG" id="rba:RB1880"/>
<proteinExistence type="predicted"/>
<dbReference type="AlphaFoldDB" id="Q7UWP9"/>
<keyword evidence="3" id="KW-1185">Reference proteome</keyword>
<name>Q7UWP9_RHOBA</name>
<dbReference type="EnsemblBacteria" id="CAD72313">
    <property type="protein sequence ID" value="CAD72313"/>
    <property type="gene ID" value="RB1880"/>
</dbReference>
<reference evidence="2 3" key="1">
    <citation type="journal article" date="2003" name="Proc. Natl. Acad. Sci. U.S.A.">
        <title>Complete genome sequence of the marine planctomycete Pirellula sp. strain 1.</title>
        <authorList>
            <person name="Gloeckner F.O."/>
            <person name="Kube M."/>
            <person name="Bauer M."/>
            <person name="Teeling H."/>
            <person name="Lombardot T."/>
            <person name="Ludwig W."/>
            <person name="Gade D."/>
            <person name="Beck A."/>
            <person name="Borzym K."/>
            <person name="Heitmann K."/>
            <person name="Rabus R."/>
            <person name="Schlesner H."/>
            <person name="Amann R."/>
            <person name="Reinhardt R."/>
        </authorList>
    </citation>
    <scope>NUCLEOTIDE SEQUENCE [LARGE SCALE GENOMIC DNA]</scope>
    <source>
        <strain evidence="3">DSM 10527 / NCIMB 13988 / SH1</strain>
    </source>
</reference>
<feature type="compositionally biased region" description="Low complexity" evidence="1">
    <location>
        <begin position="52"/>
        <end position="63"/>
    </location>
</feature>
<feature type="region of interest" description="Disordered" evidence="1">
    <location>
        <begin position="1"/>
        <end position="75"/>
    </location>
</feature>
<evidence type="ECO:0000313" key="3">
    <source>
        <dbReference type="Proteomes" id="UP000001025"/>
    </source>
</evidence>
<evidence type="ECO:0000256" key="1">
    <source>
        <dbReference type="SAM" id="MobiDB-lite"/>
    </source>
</evidence>
<evidence type="ECO:0000313" key="2">
    <source>
        <dbReference type="EMBL" id="CAD72313.1"/>
    </source>
</evidence>
<accession>Q7UWP9</accession>
<protein>
    <submittedName>
        <fullName evidence="2">Uncharacterized protein</fullName>
    </submittedName>
</protein>
<gene>
    <name evidence="2" type="ordered locus">RB1880</name>
</gene>
<dbReference type="EMBL" id="BX294136">
    <property type="protein sequence ID" value="CAD72313.1"/>
    <property type="molecule type" value="Genomic_DNA"/>
</dbReference>
<dbReference type="HOGENOM" id="CLU_2755183_0_0_0"/>
<dbReference type="Proteomes" id="UP000001025">
    <property type="component" value="Chromosome"/>
</dbReference>
<dbReference type="PATRIC" id="fig|243090.15.peg.861"/>
<dbReference type="InParanoid" id="Q7UWP9"/>
<organism evidence="2 3">
    <name type="scientific">Rhodopirellula baltica (strain DSM 10527 / NCIMB 13988 / SH1)</name>
    <dbReference type="NCBI Taxonomy" id="243090"/>
    <lineage>
        <taxon>Bacteria</taxon>
        <taxon>Pseudomonadati</taxon>
        <taxon>Planctomycetota</taxon>
        <taxon>Planctomycetia</taxon>
        <taxon>Pirellulales</taxon>
        <taxon>Pirellulaceae</taxon>
        <taxon>Rhodopirellula</taxon>
    </lineage>
</organism>
<sequence>MNRPYISRPALAAVNESPHQPTGLSPMAITLQIHPPPGRVERSEGRAAHRVLGSPSPARSGRPSLREGEVSANWR</sequence>